<evidence type="ECO:0000313" key="4">
    <source>
        <dbReference type="EMBL" id="KKL74510.1"/>
    </source>
</evidence>
<dbReference type="EMBL" id="LAZR01024627">
    <property type="protein sequence ID" value="KKL74510.1"/>
    <property type="molecule type" value="Genomic_DNA"/>
</dbReference>
<evidence type="ECO:0000259" key="3">
    <source>
        <dbReference type="Pfam" id="PF03372"/>
    </source>
</evidence>
<feature type="transmembrane region" description="Helical" evidence="2">
    <location>
        <begin position="63"/>
        <end position="81"/>
    </location>
</feature>
<feature type="transmembrane region" description="Helical" evidence="2">
    <location>
        <begin position="6"/>
        <end position="24"/>
    </location>
</feature>
<proteinExistence type="predicted"/>
<dbReference type="SUPFAM" id="SSF56219">
    <property type="entry name" value="DNase I-like"/>
    <property type="match status" value="1"/>
</dbReference>
<dbReference type="Pfam" id="PF03372">
    <property type="entry name" value="Exo_endo_phos"/>
    <property type="match status" value="1"/>
</dbReference>
<name>A0A0F9GYS5_9ZZZZ</name>
<sequence>MTLFLISLYWFTVGFLVVATLVPFSKIPHGAIRSFAFPREQFFVLALAMFAITLVFLGGQQRILGLIATGSVIVINAIYIAKFTPLWRSQSVNATPEEREDGSRRVTLIASNVKQSNRDYSKLINLIKTEKPDIATALEVDAAWVDALYSELKDDFQHWVKVDQENSYGMVLMSRLPLDETEVRELLVEGVPSIRTRVRMDSGQEWRLYIVHPEPPVPYHDTKGRDGEIALIGMEAKKDPLPSIVTGDLNDVAWSTTTRRFQALSGLLDPRIGRGFYNTFHAGVVLARWPLDHLFHDPEFRLIRLARMPNVGSDHFPILFSFALSNSAEAHFMPEQSSAEEREEVREIVEDERNTDREAIGTDWEKG</sequence>
<dbReference type="GO" id="GO:0003824">
    <property type="term" value="F:catalytic activity"/>
    <property type="evidence" value="ECO:0007669"/>
    <property type="project" value="InterPro"/>
</dbReference>
<protein>
    <recommendedName>
        <fullName evidence="3">Endonuclease/exonuclease/phosphatase domain-containing protein</fullName>
    </recommendedName>
</protein>
<accession>A0A0F9GYS5</accession>
<keyword evidence="2" id="KW-0472">Membrane</keyword>
<evidence type="ECO:0000256" key="1">
    <source>
        <dbReference type="SAM" id="MobiDB-lite"/>
    </source>
</evidence>
<keyword evidence="2" id="KW-0812">Transmembrane</keyword>
<dbReference type="Gene3D" id="3.60.10.10">
    <property type="entry name" value="Endonuclease/exonuclease/phosphatase"/>
    <property type="match status" value="1"/>
</dbReference>
<organism evidence="4">
    <name type="scientific">marine sediment metagenome</name>
    <dbReference type="NCBI Taxonomy" id="412755"/>
    <lineage>
        <taxon>unclassified sequences</taxon>
        <taxon>metagenomes</taxon>
        <taxon>ecological metagenomes</taxon>
    </lineage>
</organism>
<feature type="domain" description="Endonuclease/exonuclease/phosphatase" evidence="3">
    <location>
        <begin position="112"/>
        <end position="315"/>
    </location>
</feature>
<comment type="caution">
    <text evidence="4">The sequence shown here is derived from an EMBL/GenBank/DDBJ whole genome shotgun (WGS) entry which is preliminary data.</text>
</comment>
<feature type="compositionally biased region" description="Basic and acidic residues" evidence="1">
    <location>
        <begin position="339"/>
        <end position="367"/>
    </location>
</feature>
<keyword evidence="2" id="KW-1133">Transmembrane helix</keyword>
<feature type="transmembrane region" description="Helical" evidence="2">
    <location>
        <begin position="36"/>
        <end position="57"/>
    </location>
</feature>
<evidence type="ECO:0000256" key="2">
    <source>
        <dbReference type="SAM" id="Phobius"/>
    </source>
</evidence>
<reference evidence="4" key="1">
    <citation type="journal article" date="2015" name="Nature">
        <title>Complex archaea that bridge the gap between prokaryotes and eukaryotes.</title>
        <authorList>
            <person name="Spang A."/>
            <person name="Saw J.H."/>
            <person name="Jorgensen S.L."/>
            <person name="Zaremba-Niedzwiedzka K."/>
            <person name="Martijn J."/>
            <person name="Lind A.E."/>
            <person name="van Eijk R."/>
            <person name="Schleper C."/>
            <person name="Guy L."/>
            <person name="Ettema T.J."/>
        </authorList>
    </citation>
    <scope>NUCLEOTIDE SEQUENCE</scope>
</reference>
<gene>
    <name evidence="4" type="ORF">LCGC14_2064170</name>
</gene>
<dbReference type="AlphaFoldDB" id="A0A0F9GYS5"/>
<feature type="region of interest" description="Disordered" evidence="1">
    <location>
        <begin position="332"/>
        <end position="367"/>
    </location>
</feature>
<dbReference type="InterPro" id="IPR036691">
    <property type="entry name" value="Endo/exonu/phosph_ase_sf"/>
</dbReference>
<dbReference type="InterPro" id="IPR005135">
    <property type="entry name" value="Endo/exonuclease/phosphatase"/>
</dbReference>